<proteinExistence type="inferred from homology"/>
<feature type="domain" description="Adaptor protein ClpS core" evidence="2">
    <location>
        <begin position="21"/>
        <end position="98"/>
    </location>
</feature>
<dbReference type="InterPro" id="IPR014719">
    <property type="entry name" value="Ribosomal_bL12_C/ClpS-like"/>
</dbReference>
<protein>
    <recommendedName>
        <fullName evidence="1">ATP-dependent Clp protease adapter protein ClpS</fullName>
    </recommendedName>
</protein>
<sequence length="105" mass="11690">MAQGHDTHATTENAAGPRLTEPTFYKVLLHDDAATPRELAMAILREVFHRSEADALHILRQVQQNGVGVAGRYTYEVAEMKIKTVEDVARDNAFALRLSMEPEEG</sequence>
<accession>A0ABU5H6Q7</accession>
<keyword evidence="3" id="KW-0645">Protease</keyword>
<comment type="caution">
    <text evidence="3">The sequence shown here is derived from an EMBL/GenBank/DDBJ whole genome shotgun (WGS) entry which is preliminary data.</text>
</comment>
<dbReference type="InterPro" id="IPR022935">
    <property type="entry name" value="ClpS"/>
</dbReference>
<keyword evidence="4" id="KW-1185">Reference proteome</keyword>
<dbReference type="InterPro" id="IPR003769">
    <property type="entry name" value="ClpS_core"/>
</dbReference>
<dbReference type="GO" id="GO:0006508">
    <property type="term" value="P:proteolysis"/>
    <property type="evidence" value="ECO:0007669"/>
    <property type="project" value="UniProtKB-KW"/>
</dbReference>
<gene>
    <name evidence="1" type="primary">clpS</name>
    <name evidence="3" type="ORF">SYV04_20430</name>
</gene>
<dbReference type="EMBL" id="JAXIVS010000006">
    <property type="protein sequence ID" value="MDY7228802.1"/>
    <property type="molecule type" value="Genomic_DNA"/>
</dbReference>
<dbReference type="GO" id="GO:0008233">
    <property type="term" value="F:peptidase activity"/>
    <property type="evidence" value="ECO:0007669"/>
    <property type="project" value="UniProtKB-KW"/>
</dbReference>
<dbReference type="Pfam" id="PF02617">
    <property type="entry name" value="ClpS"/>
    <property type="match status" value="1"/>
</dbReference>
<evidence type="ECO:0000256" key="1">
    <source>
        <dbReference type="HAMAP-Rule" id="MF_00302"/>
    </source>
</evidence>
<reference evidence="3 4" key="1">
    <citation type="submission" date="2023-12" db="EMBL/GenBank/DDBJ databases">
        <title>the genome sequence of Hyalangium sp. s54d21.</title>
        <authorList>
            <person name="Zhang X."/>
        </authorList>
    </citation>
    <scope>NUCLEOTIDE SEQUENCE [LARGE SCALE GENOMIC DNA]</scope>
    <source>
        <strain evidence="4">s54d21</strain>
    </source>
</reference>
<dbReference type="HAMAP" id="MF_00302">
    <property type="entry name" value="ClpS"/>
    <property type="match status" value="1"/>
</dbReference>
<keyword evidence="3" id="KW-0378">Hydrolase</keyword>
<comment type="subunit">
    <text evidence="1">Binds to the N-terminal domain of the chaperone ClpA.</text>
</comment>
<comment type="function">
    <text evidence="1">Involved in the modulation of the specificity of the ClpAP-mediated ATP-dependent protein degradation.</text>
</comment>
<dbReference type="Gene3D" id="3.30.1390.10">
    <property type="match status" value="1"/>
</dbReference>
<evidence type="ECO:0000313" key="4">
    <source>
        <dbReference type="Proteomes" id="UP001291309"/>
    </source>
</evidence>
<organism evidence="3 4">
    <name type="scientific">Hyalangium rubrum</name>
    <dbReference type="NCBI Taxonomy" id="3103134"/>
    <lineage>
        <taxon>Bacteria</taxon>
        <taxon>Pseudomonadati</taxon>
        <taxon>Myxococcota</taxon>
        <taxon>Myxococcia</taxon>
        <taxon>Myxococcales</taxon>
        <taxon>Cystobacterineae</taxon>
        <taxon>Archangiaceae</taxon>
        <taxon>Hyalangium</taxon>
    </lineage>
</organism>
<name>A0ABU5H6Q7_9BACT</name>
<evidence type="ECO:0000259" key="2">
    <source>
        <dbReference type="Pfam" id="PF02617"/>
    </source>
</evidence>
<comment type="similarity">
    <text evidence="1">Belongs to the ClpS family.</text>
</comment>
<dbReference type="Proteomes" id="UP001291309">
    <property type="component" value="Unassembled WGS sequence"/>
</dbReference>
<dbReference type="RefSeq" id="WP_321547518.1">
    <property type="nucleotide sequence ID" value="NZ_JAXIVS010000006.1"/>
</dbReference>
<dbReference type="SUPFAM" id="SSF54736">
    <property type="entry name" value="ClpS-like"/>
    <property type="match status" value="1"/>
</dbReference>
<evidence type="ECO:0000313" key="3">
    <source>
        <dbReference type="EMBL" id="MDY7228802.1"/>
    </source>
</evidence>